<evidence type="ECO:0000313" key="3">
    <source>
        <dbReference type="Proteomes" id="UP000015441"/>
    </source>
</evidence>
<name>N1J915_BLUG1</name>
<dbReference type="OrthoDB" id="10366725at2759"/>
<dbReference type="EMBL" id="CAUH01002161">
    <property type="protein sequence ID" value="CCU76094.1"/>
    <property type="molecule type" value="Genomic_DNA"/>
</dbReference>
<protein>
    <submittedName>
        <fullName evidence="2">CSEP0343 putative effector protein</fullName>
    </submittedName>
</protein>
<keyword evidence="3" id="KW-1185">Reference proteome</keyword>
<feature type="signal peptide" evidence="1">
    <location>
        <begin position="1"/>
        <end position="21"/>
    </location>
</feature>
<comment type="caution">
    <text evidence="2">The sequence shown here is derived from an EMBL/GenBank/DDBJ whole genome shotgun (WGS) entry which is preliminary data.</text>
</comment>
<keyword evidence="1" id="KW-0732">Signal</keyword>
<dbReference type="Gene3D" id="3.10.450.30">
    <property type="entry name" value="Microbial ribonucleases"/>
    <property type="match status" value="1"/>
</dbReference>
<dbReference type="AlphaFoldDB" id="N1J915"/>
<feature type="chain" id="PRO_5004106688" evidence="1">
    <location>
        <begin position="22"/>
        <end position="159"/>
    </location>
</feature>
<dbReference type="InParanoid" id="N1J915"/>
<dbReference type="Proteomes" id="UP000015441">
    <property type="component" value="Unassembled WGS sequence"/>
</dbReference>
<gene>
    <name evidence="2" type="ORF">BGHDH14_bghG002161000001001</name>
</gene>
<evidence type="ECO:0000313" key="2">
    <source>
        <dbReference type="EMBL" id="CCU76094.1"/>
    </source>
</evidence>
<sequence>MKLFTISGAAKLFFILAPVIAMPDNYHSGSTPVPDQDNDFSFYCPSDQIYNKNYLISVVQEARQIMRDSYTQYVYPSTFNHFNYDIIGELWHYPLTGNDKPMKFSCFARFLKLINGFNVLVSYGAQDFVVFNTNNDIAGVAHRKSVNGRSIFEPCSLLG</sequence>
<evidence type="ECO:0000256" key="1">
    <source>
        <dbReference type="SAM" id="SignalP"/>
    </source>
</evidence>
<proteinExistence type="predicted"/>
<accession>N1J915</accession>
<reference evidence="2 3" key="1">
    <citation type="journal article" date="2010" name="Science">
        <title>Genome expansion and gene loss in powdery mildew fungi reveal tradeoffs in extreme parasitism.</title>
        <authorList>
            <person name="Spanu P.D."/>
            <person name="Abbott J.C."/>
            <person name="Amselem J."/>
            <person name="Burgis T.A."/>
            <person name="Soanes D.M."/>
            <person name="Stueber K."/>
            <person name="Ver Loren van Themaat E."/>
            <person name="Brown J.K.M."/>
            <person name="Butcher S.A."/>
            <person name="Gurr S.J."/>
            <person name="Lebrun M.-H."/>
            <person name="Ridout C.J."/>
            <person name="Schulze-Lefert P."/>
            <person name="Talbot N.J."/>
            <person name="Ahmadinejad N."/>
            <person name="Ametz C."/>
            <person name="Barton G.R."/>
            <person name="Benjdia M."/>
            <person name="Bidzinski P."/>
            <person name="Bindschedler L.V."/>
            <person name="Both M."/>
            <person name="Brewer M.T."/>
            <person name="Cadle-Davidson L."/>
            <person name="Cadle-Davidson M.M."/>
            <person name="Collemare J."/>
            <person name="Cramer R."/>
            <person name="Frenkel O."/>
            <person name="Godfrey D."/>
            <person name="Harriman J."/>
            <person name="Hoede C."/>
            <person name="King B.C."/>
            <person name="Klages S."/>
            <person name="Kleemann J."/>
            <person name="Knoll D."/>
            <person name="Koti P.S."/>
            <person name="Kreplak J."/>
            <person name="Lopez-Ruiz F.J."/>
            <person name="Lu X."/>
            <person name="Maekawa T."/>
            <person name="Mahanil S."/>
            <person name="Micali C."/>
            <person name="Milgroom M.G."/>
            <person name="Montana G."/>
            <person name="Noir S."/>
            <person name="O'Connell R.J."/>
            <person name="Oberhaensli S."/>
            <person name="Parlange F."/>
            <person name="Pedersen C."/>
            <person name="Quesneville H."/>
            <person name="Reinhardt R."/>
            <person name="Rott M."/>
            <person name="Sacristan S."/>
            <person name="Schmidt S.M."/>
            <person name="Schoen M."/>
            <person name="Skamnioti P."/>
            <person name="Sommer H."/>
            <person name="Stephens A."/>
            <person name="Takahara H."/>
            <person name="Thordal-Christensen H."/>
            <person name="Vigouroux M."/>
            <person name="Wessling R."/>
            <person name="Wicker T."/>
            <person name="Panstruga R."/>
        </authorList>
    </citation>
    <scope>NUCLEOTIDE SEQUENCE [LARGE SCALE GENOMIC DNA]</scope>
    <source>
        <strain evidence="2">DH14</strain>
    </source>
</reference>
<organism evidence="2 3">
    <name type="scientific">Blumeria graminis f. sp. hordei (strain DH14)</name>
    <name type="common">Barley powdery mildew</name>
    <name type="synonym">Oidium monilioides f. sp. hordei</name>
    <dbReference type="NCBI Taxonomy" id="546991"/>
    <lineage>
        <taxon>Eukaryota</taxon>
        <taxon>Fungi</taxon>
        <taxon>Dikarya</taxon>
        <taxon>Ascomycota</taxon>
        <taxon>Pezizomycotina</taxon>
        <taxon>Leotiomycetes</taxon>
        <taxon>Erysiphales</taxon>
        <taxon>Erysiphaceae</taxon>
        <taxon>Blumeria</taxon>
        <taxon>Blumeria hordei</taxon>
    </lineage>
</organism>
<dbReference type="HOGENOM" id="CLU_156674_0_0_1"/>